<sequence>MKWEKADRDPKGSWAARIDLLFLNRPAPSAAPEKEKGKEEYKDKMNKICVVTHMQLCSHHSHPQSGAGPDYQLSGHRPLANPWGPQTLVDSWGPHLQLLADSLGPRPVEDSQMELDGLLLADHQSGASTRDGNELVRGSVS</sequence>
<feature type="region of interest" description="Disordered" evidence="1">
    <location>
        <begin position="59"/>
        <end position="78"/>
    </location>
</feature>
<gene>
    <name evidence="2" type="ORF">Prudu_018877</name>
</gene>
<protein>
    <submittedName>
        <fullName evidence="2">Uncharacterized protein</fullName>
    </submittedName>
</protein>
<organism evidence="2">
    <name type="scientific">Prunus dulcis</name>
    <name type="common">Almond</name>
    <name type="synonym">Amygdalus dulcis</name>
    <dbReference type="NCBI Taxonomy" id="3755"/>
    <lineage>
        <taxon>Eukaryota</taxon>
        <taxon>Viridiplantae</taxon>
        <taxon>Streptophyta</taxon>
        <taxon>Embryophyta</taxon>
        <taxon>Tracheophyta</taxon>
        <taxon>Spermatophyta</taxon>
        <taxon>Magnoliopsida</taxon>
        <taxon>eudicotyledons</taxon>
        <taxon>Gunneridae</taxon>
        <taxon>Pentapetalae</taxon>
        <taxon>rosids</taxon>
        <taxon>fabids</taxon>
        <taxon>Rosales</taxon>
        <taxon>Rosaceae</taxon>
        <taxon>Amygdaloideae</taxon>
        <taxon>Amygdaleae</taxon>
        <taxon>Prunus</taxon>
    </lineage>
</organism>
<dbReference type="EMBL" id="AP019303">
    <property type="protein sequence ID" value="BBH07065.1"/>
    <property type="molecule type" value="Genomic_DNA"/>
</dbReference>
<feature type="region of interest" description="Disordered" evidence="1">
    <location>
        <begin position="103"/>
        <end position="141"/>
    </location>
</feature>
<dbReference type="AlphaFoldDB" id="A0A4Y1RSZ8"/>
<proteinExistence type="predicted"/>
<reference evidence="2" key="1">
    <citation type="journal article" date="2019" name="Science">
        <title>Mutation of a bHLH transcription factor allowed almond domestication.</title>
        <authorList>
            <person name="Sanchez-Perez R."/>
            <person name="Pavan S."/>
            <person name="Mazzeo R."/>
            <person name="Moldovan C."/>
            <person name="Aiese Cigliano R."/>
            <person name="Del Cueto J."/>
            <person name="Ricciardi F."/>
            <person name="Lotti C."/>
            <person name="Ricciardi L."/>
            <person name="Dicenta F."/>
            <person name="Lopez-Marques R.L."/>
            <person name="Lindberg Moller B."/>
        </authorList>
    </citation>
    <scope>NUCLEOTIDE SEQUENCE</scope>
</reference>
<accession>A0A4Y1RSZ8</accession>
<name>A0A4Y1RSZ8_PRUDU</name>
<evidence type="ECO:0000313" key="2">
    <source>
        <dbReference type="EMBL" id="BBH07065.1"/>
    </source>
</evidence>
<evidence type="ECO:0000256" key="1">
    <source>
        <dbReference type="SAM" id="MobiDB-lite"/>
    </source>
</evidence>